<gene>
    <name evidence="5" type="ORF">D3272_05755</name>
</gene>
<comment type="caution">
    <text evidence="5">The sequence shown here is derived from an EMBL/GenBank/DDBJ whole genome shotgun (WGS) entry which is preliminary data.</text>
</comment>
<dbReference type="RefSeq" id="WP_129218203.1">
    <property type="nucleotide sequence ID" value="NZ_QYBC01000004.1"/>
</dbReference>
<keyword evidence="6" id="KW-1185">Reference proteome</keyword>
<dbReference type="PANTHER" id="PTHR10584:SF166">
    <property type="entry name" value="RIBOKINASE"/>
    <property type="match status" value="1"/>
</dbReference>
<dbReference type="AlphaFoldDB" id="A0A4Q2RF14"/>
<feature type="domain" description="Carbohydrate kinase PfkB" evidence="4">
    <location>
        <begin position="6"/>
        <end position="292"/>
    </location>
</feature>
<evidence type="ECO:0000259" key="4">
    <source>
        <dbReference type="Pfam" id="PF00294"/>
    </source>
</evidence>
<dbReference type="SUPFAM" id="SSF53613">
    <property type="entry name" value="Ribokinase-like"/>
    <property type="match status" value="1"/>
</dbReference>
<proteinExistence type="predicted"/>
<dbReference type="OrthoDB" id="9806249at2"/>
<feature type="region of interest" description="Disordered" evidence="3">
    <location>
        <begin position="290"/>
        <end position="313"/>
    </location>
</feature>
<dbReference type="Pfam" id="PF00294">
    <property type="entry name" value="PfkB"/>
    <property type="match status" value="1"/>
</dbReference>
<accession>A0A4Q2RF14</accession>
<evidence type="ECO:0000313" key="5">
    <source>
        <dbReference type="EMBL" id="RYB06266.1"/>
    </source>
</evidence>
<dbReference type="InterPro" id="IPR011611">
    <property type="entry name" value="PfkB_dom"/>
</dbReference>
<evidence type="ECO:0000256" key="1">
    <source>
        <dbReference type="ARBA" id="ARBA00022679"/>
    </source>
</evidence>
<reference evidence="5 6" key="2">
    <citation type="submission" date="2019-02" db="EMBL/GenBank/DDBJ databases">
        <title>'Lichenibacterium ramalinii' gen. nov. sp. nov., 'Lichenibacterium minor' gen. nov. sp. nov.</title>
        <authorList>
            <person name="Pankratov T."/>
        </authorList>
    </citation>
    <scope>NUCLEOTIDE SEQUENCE [LARGE SCALE GENOMIC DNA]</scope>
    <source>
        <strain evidence="5 6">RmlP001</strain>
    </source>
</reference>
<evidence type="ECO:0000256" key="3">
    <source>
        <dbReference type="SAM" id="MobiDB-lite"/>
    </source>
</evidence>
<keyword evidence="1" id="KW-0808">Transferase</keyword>
<dbReference type="InterPro" id="IPR029056">
    <property type="entry name" value="Ribokinase-like"/>
</dbReference>
<organism evidence="5 6">
    <name type="scientific">Lichenibacterium ramalinae</name>
    <dbReference type="NCBI Taxonomy" id="2316527"/>
    <lineage>
        <taxon>Bacteria</taxon>
        <taxon>Pseudomonadati</taxon>
        <taxon>Pseudomonadota</taxon>
        <taxon>Alphaproteobacteria</taxon>
        <taxon>Hyphomicrobiales</taxon>
        <taxon>Lichenihabitantaceae</taxon>
        <taxon>Lichenibacterium</taxon>
    </lineage>
</organism>
<dbReference type="Gene3D" id="3.40.1190.20">
    <property type="match status" value="1"/>
</dbReference>
<protein>
    <submittedName>
        <fullName evidence="5">Carbohydrate kinase</fullName>
    </submittedName>
</protein>
<dbReference type="EMBL" id="QYBC01000004">
    <property type="protein sequence ID" value="RYB06266.1"/>
    <property type="molecule type" value="Genomic_DNA"/>
</dbReference>
<keyword evidence="2 5" id="KW-0418">Kinase</keyword>
<evidence type="ECO:0000313" key="6">
    <source>
        <dbReference type="Proteomes" id="UP000289411"/>
    </source>
</evidence>
<dbReference type="GO" id="GO:0016301">
    <property type="term" value="F:kinase activity"/>
    <property type="evidence" value="ECO:0007669"/>
    <property type="project" value="UniProtKB-KW"/>
</dbReference>
<feature type="compositionally biased region" description="Polar residues" evidence="3">
    <location>
        <begin position="292"/>
        <end position="313"/>
    </location>
</feature>
<reference evidence="5 6" key="1">
    <citation type="submission" date="2018-09" db="EMBL/GenBank/DDBJ databases">
        <authorList>
            <person name="Grouzdev D.S."/>
            <person name="Krutkina M.S."/>
        </authorList>
    </citation>
    <scope>NUCLEOTIDE SEQUENCE [LARGE SCALE GENOMIC DNA]</scope>
    <source>
        <strain evidence="5 6">RmlP001</strain>
    </source>
</reference>
<evidence type="ECO:0000256" key="2">
    <source>
        <dbReference type="ARBA" id="ARBA00022777"/>
    </source>
</evidence>
<dbReference type="Proteomes" id="UP000289411">
    <property type="component" value="Unassembled WGS sequence"/>
</dbReference>
<name>A0A4Q2RF14_9HYPH</name>
<sequence length="313" mass="30778">MPSRFLCIGGATVDRTYRLAGPLVPETSNPAAGSTGFGGVARNVAENLAGLGVPVDLLSRVGEDEAGRALLRHLDGVGVGRRATAAVSRAATAEYVAVLTPGGDLALGLAAMAIFDGLTPDVLGQAAELVGAADWLFADCNLPAASLLALARRRWGGAYRLAVDAVSVAKSARLPDSLAGIDLLFVNRDEAAAVMARQGRPARDPAAMAAALRAAGAGAAVVTLGDAGALAAAPEGTVAVPAERADVVDVTGAGDALIAATLAASASGATLEEALRLGCAAAARAVAAPSATGGTARSSTGPSPLQSSGSQKR</sequence>
<dbReference type="PANTHER" id="PTHR10584">
    <property type="entry name" value="SUGAR KINASE"/>
    <property type="match status" value="1"/>
</dbReference>